<dbReference type="InterPro" id="IPR028082">
    <property type="entry name" value="Peripla_BP_I"/>
</dbReference>
<dbReference type="CDD" id="cd01392">
    <property type="entry name" value="HTH_LacI"/>
    <property type="match status" value="1"/>
</dbReference>
<keyword evidence="2" id="KW-0805">Transcription regulation</keyword>
<dbReference type="STRING" id="1705.CA21670_02850"/>
<dbReference type="Gene3D" id="3.40.50.2300">
    <property type="match status" value="2"/>
</dbReference>
<evidence type="ECO:0000256" key="2">
    <source>
        <dbReference type="ARBA" id="ARBA00023015"/>
    </source>
</evidence>
<dbReference type="EMBL" id="JABAFZ010000002">
    <property type="protein sequence ID" value="NME88531.1"/>
    <property type="molecule type" value="Genomic_DNA"/>
</dbReference>
<keyword evidence="8" id="KW-1185">Reference proteome</keyword>
<keyword evidence="1" id="KW-0678">Repressor</keyword>
<dbReference type="Proteomes" id="UP000076947">
    <property type="component" value="Unassembled WGS sequence"/>
</dbReference>
<name>A0A0X8VFX3_9CORY</name>
<sequence length="330" mass="35546">MVTAPTTLRDIARACGVSVSTVSRALANNPAIAKKTRETIQAIAKELDYRPNAQARALKSSRTDAIGLVVPSLINPFFSAMAAAIEDEANQAGYATIITSSGENTPKITEAIEALRARQVDGIIAVPHAKSVEMLEHVARSTPLLFIDRYIHGSNIPAVVSNSAPGIKAALEALASRGHKKIGYLAGPQTTSTGLERLKDFQRFCEELGLEQIIHHGGYLHEEGFTGTQKLLEQHPTALIAGDSMMTFGALEALYRENVDIGKQIALVGFDDFVFMRIQPAPVSIIDQNVEEMGRTALRNLVASFAGKSPPEGAVVQTRFIARESIEFSP</sequence>
<evidence type="ECO:0000256" key="3">
    <source>
        <dbReference type="ARBA" id="ARBA00023125"/>
    </source>
</evidence>
<organism evidence="7 8">
    <name type="scientific">Corynebacterium stationis</name>
    <dbReference type="NCBI Taxonomy" id="1705"/>
    <lineage>
        <taxon>Bacteria</taxon>
        <taxon>Bacillati</taxon>
        <taxon>Actinomycetota</taxon>
        <taxon>Actinomycetes</taxon>
        <taxon>Mycobacteriales</taxon>
        <taxon>Corynebacteriaceae</taxon>
        <taxon>Corynebacterium</taxon>
    </lineage>
</organism>
<dbReference type="EMBL" id="LSTQ01000024">
    <property type="protein sequence ID" value="OAH26116.1"/>
    <property type="molecule type" value="Genomic_DNA"/>
</dbReference>
<dbReference type="Proteomes" id="UP000544551">
    <property type="component" value="Unassembled WGS sequence"/>
</dbReference>
<reference evidence="6 9" key="3">
    <citation type="submission" date="2020-04" db="EMBL/GenBank/DDBJ databases">
        <authorList>
            <person name="Hitch T.C.A."/>
            <person name="Wylensek D."/>
            <person name="Clavel T."/>
        </authorList>
    </citation>
    <scope>NUCLEOTIDE SEQUENCE [LARGE SCALE GENOMIC DNA]</scope>
    <source>
        <strain evidence="6 9">BL-383-APC-3D</strain>
    </source>
</reference>
<protein>
    <submittedName>
        <fullName evidence="6 7">Transcriptional regulator</fullName>
    </submittedName>
</protein>
<evidence type="ECO:0000256" key="1">
    <source>
        <dbReference type="ARBA" id="ARBA00022491"/>
    </source>
</evidence>
<keyword evidence="4" id="KW-0804">Transcription</keyword>
<evidence type="ECO:0000259" key="5">
    <source>
        <dbReference type="PROSITE" id="PS50932"/>
    </source>
</evidence>
<dbReference type="Pfam" id="PF00356">
    <property type="entry name" value="LacI"/>
    <property type="match status" value="1"/>
</dbReference>
<evidence type="ECO:0000313" key="7">
    <source>
        <dbReference type="EMBL" id="OAH26116.1"/>
    </source>
</evidence>
<dbReference type="Pfam" id="PF00532">
    <property type="entry name" value="Peripla_BP_1"/>
    <property type="match status" value="1"/>
</dbReference>
<proteinExistence type="predicted"/>
<feature type="domain" description="HTH lacI-type" evidence="5">
    <location>
        <begin position="6"/>
        <end position="60"/>
    </location>
</feature>
<reference evidence="8" key="1">
    <citation type="submission" date="2016-02" db="EMBL/GenBank/DDBJ databases">
        <authorList>
            <person name="Kaur G."/>
            <person name="Nair G.R."/>
            <person name="Mayilraj S."/>
        </authorList>
    </citation>
    <scope>NUCLEOTIDE SEQUENCE [LARGE SCALE GENOMIC DNA]</scope>
    <source>
        <strain evidence="8">GA-15</strain>
    </source>
</reference>
<dbReference type="SMART" id="SM00354">
    <property type="entry name" value="HTH_LACI"/>
    <property type="match status" value="1"/>
</dbReference>
<dbReference type="InterPro" id="IPR000843">
    <property type="entry name" value="HTH_LacI"/>
</dbReference>
<dbReference type="PANTHER" id="PTHR30146">
    <property type="entry name" value="LACI-RELATED TRANSCRIPTIONAL REPRESSOR"/>
    <property type="match status" value="1"/>
</dbReference>
<dbReference type="GO" id="GO:0003700">
    <property type="term" value="F:DNA-binding transcription factor activity"/>
    <property type="evidence" value="ECO:0007669"/>
    <property type="project" value="TreeGrafter"/>
</dbReference>
<dbReference type="InterPro" id="IPR001761">
    <property type="entry name" value="Peripla_BP/Lac1_sug-bd_dom"/>
</dbReference>
<dbReference type="RefSeq" id="WP_066792728.1">
    <property type="nucleotide sequence ID" value="NZ_CAJUDP010000067.1"/>
</dbReference>
<evidence type="ECO:0000313" key="8">
    <source>
        <dbReference type="Proteomes" id="UP000076947"/>
    </source>
</evidence>
<keyword evidence="3" id="KW-0238">DNA-binding</keyword>
<evidence type="ECO:0000256" key="4">
    <source>
        <dbReference type="ARBA" id="ARBA00023163"/>
    </source>
</evidence>
<dbReference type="OrthoDB" id="59108at2"/>
<dbReference type="PROSITE" id="PS50932">
    <property type="entry name" value="HTH_LACI_2"/>
    <property type="match status" value="1"/>
</dbReference>
<dbReference type="AlphaFoldDB" id="A0A0X8VFX3"/>
<evidence type="ECO:0000313" key="9">
    <source>
        <dbReference type="Proteomes" id="UP000544551"/>
    </source>
</evidence>
<gene>
    <name evidence="7" type="ORF">AYJ05_01340</name>
    <name evidence="6" type="ORF">HF853_02310</name>
</gene>
<dbReference type="Gene3D" id="1.10.260.40">
    <property type="entry name" value="lambda repressor-like DNA-binding domains"/>
    <property type="match status" value="1"/>
</dbReference>
<dbReference type="SUPFAM" id="SSF47413">
    <property type="entry name" value="lambda repressor-like DNA-binding domains"/>
    <property type="match status" value="1"/>
</dbReference>
<dbReference type="InterPro" id="IPR010982">
    <property type="entry name" value="Lambda_DNA-bd_dom_sf"/>
</dbReference>
<reference evidence="7" key="2">
    <citation type="submission" date="2016-02" db="EMBL/GenBank/DDBJ databases">
        <authorList>
            <person name="Wen L."/>
            <person name="He K."/>
            <person name="Yang H."/>
        </authorList>
    </citation>
    <scope>NUCLEOTIDE SEQUENCE [LARGE SCALE GENOMIC DNA]</scope>
    <source>
        <strain evidence="7">GA-15</strain>
    </source>
</reference>
<comment type="caution">
    <text evidence="7">The sequence shown here is derived from an EMBL/GenBank/DDBJ whole genome shotgun (WGS) entry which is preliminary data.</text>
</comment>
<dbReference type="PANTHER" id="PTHR30146:SF148">
    <property type="entry name" value="HTH-TYPE TRANSCRIPTIONAL REPRESSOR PURR-RELATED"/>
    <property type="match status" value="1"/>
</dbReference>
<dbReference type="GO" id="GO:0000976">
    <property type="term" value="F:transcription cis-regulatory region binding"/>
    <property type="evidence" value="ECO:0007669"/>
    <property type="project" value="TreeGrafter"/>
</dbReference>
<dbReference type="SUPFAM" id="SSF53822">
    <property type="entry name" value="Periplasmic binding protein-like I"/>
    <property type="match status" value="1"/>
</dbReference>
<accession>A0A0X8VFX3</accession>
<evidence type="ECO:0000313" key="6">
    <source>
        <dbReference type="EMBL" id="NME88531.1"/>
    </source>
</evidence>